<evidence type="ECO:0000313" key="2">
    <source>
        <dbReference type="EnsemblFungi" id="MAPG_04628T0"/>
    </source>
</evidence>
<gene>
    <name evidence="1" type="ORF">MAPG_04628</name>
</gene>
<accession>A0A0C4DX88</accession>
<dbReference type="Proteomes" id="UP000011715">
    <property type="component" value="Unassembled WGS sequence"/>
</dbReference>
<evidence type="ECO:0000313" key="1">
    <source>
        <dbReference type="EMBL" id="KLU85605.1"/>
    </source>
</evidence>
<reference evidence="2" key="5">
    <citation type="submission" date="2015-06" db="UniProtKB">
        <authorList>
            <consortium name="EnsemblFungi"/>
        </authorList>
    </citation>
    <scope>IDENTIFICATION</scope>
    <source>
        <strain evidence="2">ATCC 64411</strain>
    </source>
</reference>
<proteinExistence type="predicted"/>
<sequence length="136" mass="15300">MRRPPLADRQLRSRERELRDIVQPVLGKRQAAVRADRSSDGGYRKTEDIPQWIVETEEDARDRAAAADNDLFRPPTPRLCPAPMRISPGPRFPVALLLLSFVRHFLLFSGCPTCGIPGASPRRALFRIACKRGAQL</sequence>
<dbReference type="EMBL" id="GL876968">
    <property type="protein sequence ID" value="KLU85605.1"/>
    <property type="molecule type" value="Genomic_DNA"/>
</dbReference>
<dbReference type="EMBL" id="ADBL01001081">
    <property type="status" value="NOT_ANNOTATED_CDS"/>
    <property type="molecule type" value="Genomic_DNA"/>
</dbReference>
<keyword evidence="3" id="KW-1185">Reference proteome</keyword>
<reference evidence="3" key="1">
    <citation type="submission" date="2010-05" db="EMBL/GenBank/DDBJ databases">
        <title>The genome sequence of Magnaporthe poae strain ATCC 64411.</title>
        <authorList>
            <person name="Ma L.-J."/>
            <person name="Dead R."/>
            <person name="Young S."/>
            <person name="Zeng Q."/>
            <person name="Koehrsen M."/>
            <person name="Alvarado L."/>
            <person name="Berlin A."/>
            <person name="Chapman S.B."/>
            <person name="Chen Z."/>
            <person name="Freedman E."/>
            <person name="Gellesch M."/>
            <person name="Goldberg J."/>
            <person name="Griggs A."/>
            <person name="Gujja S."/>
            <person name="Heilman E.R."/>
            <person name="Heiman D."/>
            <person name="Hepburn T."/>
            <person name="Howarth C."/>
            <person name="Jen D."/>
            <person name="Larson L."/>
            <person name="Mehta T."/>
            <person name="Neiman D."/>
            <person name="Pearson M."/>
            <person name="Roberts A."/>
            <person name="Saif S."/>
            <person name="Shea T."/>
            <person name="Shenoy N."/>
            <person name="Sisk P."/>
            <person name="Stolte C."/>
            <person name="Sykes S."/>
            <person name="Walk T."/>
            <person name="White J."/>
            <person name="Yandava C."/>
            <person name="Haas B."/>
            <person name="Nusbaum C."/>
            <person name="Birren B."/>
        </authorList>
    </citation>
    <scope>NUCLEOTIDE SEQUENCE [LARGE SCALE GENOMIC DNA]</scope>
    <source>
        <strain evidence="3">ATCC 64411 / 73-15</strain>
    </source>
</reference>
<name>A0A0C4DX88_MAGP6</name>
<organism evidence="2 3">
    <name type="scientific">Magnaporthiopsis poae (strain ATCC 64411 / 73-15)</name>
    <name type="common">Kentucky bluegrass fungus</name>
    <name type="synonym">Magnaporthe poae</name>
    <dbReference type="NCBI Taxonomy" id="644358"/>
    <lineage>
        <taxon>Eukaryota</taxon>
        <taxon>Fungi</taxon>
        <taxon>Dikarya</taxon>
        <taxon>Ascomycota</taxon>
        <taxon>Pezizomycotina</taxon>
        <taxon>Sordariomycetes</taxon>
        <taxon>Sordariomycetidae</taxon>
        <taxon>Magnaporthales</taxon>
        <taxon>Magnaporthaceae</taxon>
        <taxon>Magnaporthiopsis</taxon>
    </lineage>
</organism>
<dbReference type="EnsemblFungi" id="MAPG_04628T0">
    <property type="protein sequence ID" value="MAPG_04628T0"/>
    <property type="gene ID" value="MAPG_04628"/>
</dbReference>
<dbReference type="VEuPathDB" id="FungiDB:MAPG_04628"/>
<reference evidence="1" key="2">
    <citation type="submission" date="2010-05" db="EMBL/GenBank/DDBJ databases">
        <title>The Genome Sequence of Magnaporthe poae strain ATCC 64411.</title>
        <authorList>
            <consortium name="The Broad Institute Genome Sequencing Platform"/>
            <consortium name="Broad Institute Genome Sequencing Center for Infectious Disease"/>
            <person name="Ma L.-J."/>
            <person name="Dead R."/>
            <person name="Young S."/>
            <person name="Zeng Q."/>
            <person name="Koehrsen M."/>
            <person name="Alvarado L."/>
            <person name="Berlin A."/>
            <person name="Chapman S.B."/>
            <person name="Chen Z."/>
            <person name="Freedman E."/>
            <person name="Gellesch M."/>
            <person name="Goldberg J."/>
            <person name="Griggs A."/>
            <person name="Gujja S."/>
            <person name="Heilman E.R."/>
            <person name="Heiman D."/>
            <person name="Hepburn T."/>
            <person name="Howarth C."/>
            <person name="Jen D."/>
            <person name="Larson L."/>
            <person name="Mehta T."/>
            <person name="Neiman D."/>
            <person name="Pearson M."/>
            <person name="Roberts A."/>
            <person name="Saif S."/>
            <person name="Shea T."/>
            <person name="Shenoy N."/>
            <person name="Sisk P."/>
            <person name="Stolte C."/>
            <person name="Sykes S."/>
            <person name="Walk T."/>
            <person name="White J."/>
            <person name="Yandava C."/>
            <person name="Haas B."/>
            <person name="Nusbaum C."/>
            <person name="Birren B."/>
        </authorList>
    </citation>
    <scope>NUCLEOTIDE SEQUENCE</scope>
    <source>
        <strain evidence="1">ATCC 64411</strain>
    </source>
</reference>
<reference evidence="2" key="4">
    <citation type="journal article" date="2015" name="G3 (Bethesda)">
        <title>Genome sequences of three phytopathogenic species of the Magnaporthaceae family of fungi.</title>
        <authorList>
            <person name="Okagaki L.H."/>
            <person name="Nunes C.C."/>
            <person name="Sailsbery J."/>
            <person name="Clay B."/>
            <person name="Brown D."/>
            <person name="John T."/>
            <person name="Oh Y."/>
            <person name="Young N."/>
            <person name="Fitzgerald M."/>
            <person name="Haas B.J."/>
            <person name="Zeng Q."/>
            <person name="Young S."/>
            <person name="Adiconis X."/>
            <person name="Fan L."/>
            <person name="Levin J.Z."/>
            <person name="Mitchell T.K."/>
            <person name="Okubara P.A."/>
            <person name="Farman M.L."/>
            <person name="Kohn L.M."/>
            <person name="Birren B."/>
            <person name="Ma L.-J."/>
            <person name="Dean R.A."/>
        </authorList>
    </citation>
    <scope>NUCLEOTIDE SEQUENCE</scope>
    <source>
        <strain evidence="2">ATCC 64411 / 73-15</strain>
    </source>
</reference>
<dbReference type="AlphaFoldDB" id="A0A0C4DX88"/>
<protein>
    <submittedName>
        <fullName evidence="1 2">Uncharacterized protein</fullName>
    </submittedName>
</protein>
<reference evidence="1" key="3">
    <citation type="submission" date="2011-03" db="EMBL/GenBank/DDBJ databases">
        <title>Annotation of Magnaporthe poae ATCC 64411.</title>
        <authorList>
            <person name="Ma L.-J."/>
            <person name="Dead R."/>
            <person name="Young S.K."/>
            <person name="Zeng Q."/>
            <person name="Gargeya S."/>
            <person name="Fitzgerald M."/>
            <person name="Haas B."/>
            <person name="Abouelleil A."/>
            <person name="Alvarado L."/>
            <person name="Arachchi H.M."/>
            <person name="Berlin A."/>
            <person name="Brown A."/>
            <person name="Chapman S.B."/>
            <person name="Chen Z."/>
            <person name="Dunbar C."/>
            <person name="Freedman E."/>
            <person name="Gearin G."/>
            <person name="Gellesch M."/>
            <person name="Goldberg J."/>
            <person name="Griggs A."/>
            <person name="Gujja S."/>
            <person name="Heiman D."/>
            <person name="Howarth C."/>
            <person name="Larson L."/>
            <person name="Lui A."/>
            <person name="MacDonald P.J.P."/>
            <person name="Mehta T."/>
            <person name="Montmayeur A."/>
            <person name="Murphy C."/>
            <person name="Neiman D."/>
            <person name="Pearson M."/>
            <person name="Priest M."/>
            <person name="Roberts A."/>
            <person name="Saif S."/>
            <person name="Shea T."/>
            <person name="Shenoy N."/>
            <person name="Sisk P."/>
            <person name="Stolte C."/>
            <person name="Sykes S."/>
            <person name="Yandava C."/>
            <person name="Wortman J."/>
            <person name="Nusbaum C."/>
            <person name="Birren B."/>
        </authorList>
    </citation>
    <scope>NUCLEOTIDE SEQUENCE</scope>
    <source>
        <strain evidence="1">ATCC 64411</strain>
    </source>
</reference>
<evidence type="ECO:0000313" key="3">
    <source>
        <dbReference type="Proteomes" id="UP000011715"/>
    </source>
</evidence>